<keyword evidence="1" id="KW-0812">Transmembrane</keyword>
<keyword evidence="3" id="KW-1185">Reference proteome</keyword>
<gene>
    <name evidence="2" type="ORF">AK812_SmicGene32172</name>
</gene>
<dbReference type="EMBL" id="LSRX01000903">
    <property type="protein sequence ID" value="OLP86706.1"/>
    <property type="molecule type" value="Genomic_DNA"/>
</dbReference>
<organism evidence="2 3">
    <name type="scientific">Symbiodinium microadriaticum</name>
    <name type="common">Dinoflagellate</name>
    <name type="synonym">Zooxanthella microadriatica</name>
    <dbReference type="NCBI Taxonomy" id="2951"/>
    <lineage>
        <taxon>Eukaryota</taxon>
        <taxon>Sar</taxon>
        <taxon>Alveolata</taxon>
        <taxon>Dinophyceae</taxon>
        <taxon>Suessiales</taxon>
        <taxon>Symbiodiniaceae</taxon>
        <taxon>Symbiodinium</taxon>
    </lineage>
</organism>
<evidence type="ECO:0000313" key="3">
    <source>
        <dbReference type="Proteomes" id="UP000186817"/>
    </source>
</evidence>
<dbReference type="Proteomes" id="UP000186817">
    <property type="component" value="Unassembled WGS sequence"/>
</dbReference>
<reference evidence="2 3" key="1">
    <citation type="submission" date="2016-02" db="EMBL/GenBank/DDBJ databases">
        <title>Genome analysis of coral dinoflagellate symbionts highlights evolutionary adaptations to a symbiotic lifestyle.</title>
        <authorList>
            <person name="Aranda M."/>
            <person name="Li Y."/>
            <person name="Liew Y.J."/>
            <person name="Baumgarten S."/>
            <person name="Simakov O."/>
            <person name="Wilson M."/>
            <person name="Piel J."/>
            <person name="Ashoor H."/>
            <person name="Bougouffa S."/>
            <person name="Bajic V.B."/>
            <person name="Ryu T."/>
            <person name="Ravasi T."/>
            <person name="Bayer T."/>
            <person name="Micklem G."/>
            <person name="Kim H."/>
            <person name="Bhak J."/>
            <person name="Lajeunesse T.C."/>
            <person name="Voolstra C.R."/>
        </authorList>
    </citation>
    <scope>NUCLEOTIDE SEQUENCE [LARGE SCALE GENOMIC DNA]</scope>
    <source>
        <strain evidence="2 3">CCMP2467</strain>
    </source>
</reference>
<feature type="transmembrane region" description="Helical" evidence="1">
    <location>
        <begin position="27"/>
        <end position="46"/>
    </location>
</feature>
<comment type="caution">
    <text evidence="2">The sequence shown here is derived from an EMBL/GenBank/DDBJ whole genome shotgun (WGS) entry which is preliminary data.</text>
</comment>
<evidence type="ECO:0000313" key="2">
    <source>
        <dbReference type="EMBL" id="OLP86706.1"/>
    </source>
</evidence>
<accession>A0A1Q9CUW0</accession>
<name>A0A1Q9CUW0_SYMMI</name>
<evidence type="ECO:0000256" key="1">
    <source>
        <dbReference type="SAM" id="Phobius"/>
    </source>
</evidence>
<protein>
    <submittedName>
        <fullName evidence="2">Uncharacterized protein</fullName>
    </submittedName>
</protein>
<keyword evidence="1" id="KW-1133">Transmembrane helix</keyword>
<sequence>MSVYKQLNHSSGGFLCLRHAFAERDPSIMTGLVALGLSFLLLAWLGPPISVDEITRLVSTLAVQHQG</sequence>
<dbReference type="AlphaFoldDB" id="A0A1Q9CUW0"/>
<proteinExistence type="predicted"/>
<keyword evidence="1" id="KW-0472">Membrane</keyword>